<dbReference type="Proteomes" id="UP000094426">
    <property type="component" value="Unassembled WGS sequence"/>
</dbReference>
<feature type="signal peptide" evidence="1">
    <location>
        <begin position="1"/>
        <end position="35"/>
    </location>
</feature>
<proteinExistence type="predicted"/>
<evidence type="ECO:0000256" key="1">
    <source>
        <dbReference type="SAM" id="SignalP"/>
    </source>
</evidence>
<gene>
    <name evidence="2" type="ORF">ATY41_01500</name>
</gene>
<dbReference type="EMBL" id="LNZG01000001">
    <property type="protein sequence ID" value="ODA91381.1"/>
    <property type="molecule type" value="Genomic_DNA"/>
</dbReference>
<name>A0A1E2SNQ1_LEIXY</name>
<protein>
    <submittedName>
        <fullName evidence="2">Uncharacterized protein</fullName>
    </submittedName>
</protein>
<organism evidence="2 3">
    <name type="scientific">Leifsonia xyli subsp. xyli</name>
    <dbReference type="NCBI Taxonomy" id="59736"/>
    <lineage>
        <taxon>Bacteria</taxon>
        <taxon>Bacillati</taxon>
        <taxon>Actinomycetota</taxon>
        <taxon>Actinomycetes</taxon>
        <taxon>Micrococcales</taxon>
        <taxon>Microbacteriaceae</taxon>
        <taxon>Leifsonia</taxon>
    </lineage>
</organism>
<evidence type="ECO:0000313" key="3">
    <source>
        <dbReference type="Proteomes" id="UP000094426"/>
    </source>
</evidence>
<evidence type="ECO:0000313" key="2">
    <source>
        <dbReference type="EMBL" id="ODA91381.1"/>
    </source>
</evidence>
<feature type="chain" id="PRO_5009116814" evidence="1">
    <location>
        <begin position="36"/>
        <end position="308"/>
    </location>
</feature>
<reference evidence="2 3" key="1">
    <citation type="submission" date="2015-11" db="EMBL/GenBank/DDBJ databases">
        <authorList>
            <person name="Zhang Y."/>
            <person name="Guo Z."/>
        </authorList>
    </citation>
    <scope>NUCLEOTIDE SEQUENCE [LARGE SCALE GENOMIC DNA]</scope>
    <source>
        <strain evidence="3">gdw1</strain>
    </source>
</reference>
<comment type="caution">
    <text evidence="2">The sequence shown here is derived from an EMBL/GenBank/DDBJ whole genome shotgun (WGS) entry which is preliminary data.</text>
</comment>
<dbReference type="RefSeq" id="WP_011186496.1">
    <property type="nucleotide sequence ID" value="NZ_LNZG01000001.1"/>
</dbReference>
<keyword evidence="1" id="KW-0732">Signal</keyword>
<sequence>MLSFFSVLPKGIARVALVAALVTASTTATGSAAHAAPTDRHATVSRPLVYVGHLHVPHSGSESKVDLYGSVTVAGNRSGATSTRFSASEYNAVALQYDQVPFTSNGVQDVSATIKVDLWENWQPVFISDTHIAYGTIDTSNAPYGFNKVKINGDDGRFVEVAYLKLAHWSRVGLYGVTLTNSDDDPAKIYGSIRGDFKQNIWGSGTISPYWLFGRYAAEASQVRRGSPIWLSTPPYFFYLYPDRENNVRVSVDIWGYNYIFANAHIAQGIVTIPTTTSTTPVEGSSEIPGPNGSVTVYWQSVLESETD</sequence>
<accession>A0A1E2SNQ1</accession>
<dbReference type="AlphaFoldDB" id="A0A1E2SNQ1"/>